<keyword evidence="3" id="KW-0012">Acyltransferase</keyword>
<dbReference type="Proteomes" id="UP000190989">
    <property type="component" value="Unassembled WGS sequence"/>
</dbReference>
<organism evidence="3 4">
    <name type="scientific">Novosphingobium mathurense</name>
    <dbReference type="NCBI Taxonomy" id="428990"/>
    <lineage>
        <taxon>Bacteria</taxon>
        <taxon>Pseudomonadati</taxon>
        <taxon>Pseudomonadota</taxon>
        <taxon>Alphaproteobacteria</taxon>
        <taxon>Sphingomonadales</taxon>
        <taxon>Sphingomonadaceae</taxon>
        <taxon>Novosphingobium</taxon>
    </lineage>
</organism>
<name>A0A1U6IC01_9SPHN</name>
<feature type="transmembrane region" description="Helical" evidence="1">
    <location>
        <begin position="344"/>
        <end position="364"/>
    </location>
</feature>
<feature type="transmembrane region" description="Helical" evidence="1">
    <location>
        <begin position="106"/>
        <end position="125"/>
    </location>
</feature>
<proteinExistence type="predicted"/>
<dbReference type="InterPro" id="IPR002656">
    <property type="entry name" value="Acyl_transf_3_dom"/>
</dbReference>
<dbReference type="STRING" id="428990.SAMN06295987_105176"/>
<dbReference type="AlphaFoldDB" id="A0A1U6IC01"/>
<dbReference type="Pfam" id="PF01757">
    <property type="entry name" value="Acyl_transf_3"/>
    <property type="match status" value="1"/>
</dbReference>
<dbReference type="GO" id="GO:0016020">
    <property type="term" value="C:membrane"/>
    <property type="evidence" value="ECO:0007669"/>
    <property type="project" value="TreeGrafter"/>
</dbReference>
<evidence type="ECO:0000256" key="1">
    <source>
        <dbReference type="SAM" id="Phobius"/>
    </source>
</evidence>
<feature type="domain" description="Acyltransferase 3" evidence="2">
    <location>
        <begin position="17"/>
        <end position="352"/>
    </location>
</feature>
<dbReference type="GO" id="GO:0016787">
    <property type="term" value="F:hydrolase activity"/>
    <property type="evidence" value="ECO:0007669"/>
    <property type="project" value="UniProtKB-KW"/>
</dbReference>
<feature type="transmembrane region" description="Helical" evidence="1">
    <location>
        <begin position="60"/>
        <end position="85"/>
    </location>
</feature>
<gene>
    <name evidence="3" type="ORF">SAMN06295987_105176</name>
</gene>
<dbReference type="PANTHER" id="PTHR23028">
    <property type="entry name" value="ACETYLTRANSFERASE"/>
    <property type="match status" value="1"/>
</dbReference>
<dbReference type="EMBL" id="FVZE01000005">
    <property type="protein sequence ID" value="SLK05523.1"/>
    <property type="molecule type" value="Genomic_DNA"/>
</dbReference>
<dbReference type="GO" id="GO:0000271">
    <property type="term" value="P:polysaccharide biosynthetic process"/>
    <property type="evidence" value="ECO:0007669"/>
    <property type="project" value="TreeGrafter"/>
</dbReference>
<keyword evidence="1" id="KW-0472">Membrane</keyword>
<feature type="transmembrane region" description="Helical" evidence="1">
    <location>
        <begin position="145"/>
        <end position="169"/>
    </location>
</feature>
<reference evidence="4" key="1">
    <citation type="submission" date="2017-02" db="EMBL/GenBank/DDBJ databases">
        <authorList>
            <person name="Varghese N."/>
            <person name="Submissions S."/>
        </authorList>
    </citation>
    <scope>NUCLEOTIDE SEQUENCE [LARGE SCALE GENOMIC DNA]</scope>
    <source>
        <strain evidence="4">SM117</strain>
    </source>
</reference>
<dbReference type="GO" id="GO:0016747">
    <property type="term" value="F:acyltransferase activity, transferring groups other than amino-acyl groups"/>
    <property type="evidence" value="ECO:0007669"/>
    <property type="project" value="InterPro"/>
</dbReference>
<dbReference type="InterPro" id="IPR050879">
    <property type="entry name" value="Acyltransferase_3"/>
</dbReference>
<feature type="transmembrane region" description="Helical" evidence="1">
    <location>
        <begin position="181"/>
        <end position="203"/>
    </location>
</feature>
<evidence type="ECO:0000313" key="4">
    <source>
        <dbReference type="Proteomes" id="UP000190989"/>
    </source>
</evidence>
<accession>A0A1U6IC01</accession>
<keyword evidence="1" id="KW-1133">Transmembrane helix</keyword>
<feature type="transmembrane region" description="Helical" evidence="1">
    <location>
        <begin position="277"/>
        <end position="301"/>
    </location>
</feature>
<feature type="transmembrane region" description="Helical" evidence="1">
    <location>
        <begin position="313"/>
        <end position="332"/>
    </location>
</feature>
<sequence>MGPGDSSSSSRPREFATLDLLRFVAAQAVVFYHLLFLSWVEAPAAGGIGAVTRSGTRFEAAIAWASLGWLGVPVFFVISGFVIFMSCGDKTPGQFAIGRAKRILPGLWTFSLLSAAVVLMAGVLAPVEAMRRMMRSMVLFPFGPWIDGAIWTLVAEAMFYALIIAAIRFRLLAHMTALTSAITGFNLVFWSGILLAASGLVGLDAQAIADLAASYRLSVTLVTTNCFFLVGIALYQVHAGKDVARNLAIYAINFLIGMVVVYFFARASVGVVEYGQNAHVASIVWAAAILVASAGVMLPVWTTRRWAGAAKAMGLLTYPLYLVNQITGGYLFGVIERATHSPVLAVGAAIVLCNLLAGAFSFGIERRLQSALGAILERALRHFRQRLRLPV</sequence>
<keyword evidence="3" id="KW-0808">Transferase</keyword>
<evidence type="ECO:0000313" key="3">
    <source>
        <dbReference type="EMBL" id="SLK05523.1"/>
    </source>
</evidence>
<feature type="transmembrane region" description="Helical" evidence="1">
    <location>
        <begin position="20"/>
        <end position="40"/>
    </location>
</feature>
<feature type="transmembrane region" description="Helical" evidence="1">
    <location>
        <begin position="247"/>
        <end position="265"/>
    </location>
</feature>
<dbReference type="RefSeq" id="WP_079731104.1">
    <property type="nucleotide sequence ID" value="NZ_FVZE01000005.1"/>
</dbReference>
<keyword evidence="4" id="KW-1185">Reference proteome</keyword>
<evidence type="ECO:0000259" key="2">
    <source>
        <dbReference type="Pfam" id="PF01757"/>
    </source>
</evidence>
<keyword evidence="3" id="KW-0378">Hydrolase</keyword>
<feature type="transmembrane region" description="Helical" evidence="1">
    <location>
        <begin position="215"/>
        <end position="235"/>
    </location>
</feature>
<protein>
    <submittedName>
        <fullName evidence="3">Peptidoglycan/LPS O-acetylase OafA/YrhL, contains acyltransferase and SGNH-hydrolase domains</fullName>
    </submittedName>
</protein>
<keyword evidence="1" id="KW-0812">Transmembrane</keyword>
<dbReference type="PANTHER" id="PTHR23028:SF53">
    <property type="entry name" value="ACYL_TRANSF_3 DOMAIN-CONTAINING PROTEIN"/>
    <property type="match status" value="1"/>
</dbReference>